<evidence type="ECO:0000313" key="11">
    <source>
        <dbReference type="EMBL" id="CAL4988217.1"/>
    </source>
</evidence>
<evidence type="ECO:0000256" key="3">
    <source>
        <dbReference type="ARBA" id="ARBA00022617"/>
    </source>
</evidence>
<dbReference type="PRINTS" id="PR00385">
    <property type="entry name" value="P450"/>
</dbReference>
<keyword evidence="4 8" id="KW-0479">Metal-binding</keyword>
<dbReference type="Proteomes" id="UP001497457">
    <property type="component" value="Unassembled WGS sequence"/>
</dbReference>
<dbReference type="InterPro" id="IPR017972">
    <property type="entry name" value="Cyt_P450_CS"/>
</dbReference>
<dbReference type="Proteomes" id="UP001497457">
    <property type="component" value="Chromosome 23rd"/>
</dbReference>
<dbReference type="InterPro" id="IPR001128">
    <property type="entry name" value="Cyt_P450"/>
</dbReference>
<keyword evidence="7 9" id="KW-0503">Monooxygenase</keyword>
<dbReference type="EMBL" id="CAXIPR030002986">
    <property type="protein sequence ID" value="CAM0150317.1"/>
    <property type="molecule type" value="Genomic_DNA"/>
</dbReference>
<protein>
    <recommendedName>
        <fullName evidence="14">Cytochrome P450</fullName>
    </recommendedName>
</protein>
<evidence type="ECO:0000256" key="5">
    <source>
        <dbReference type="ARBA" id="ARBA00023002"/>
    </source>
</evidence>
<feature type="transmembrane region" description="Helical" evidence="10">
    <location>
        <begin position="7"/>
        <end position="28"/>
    </location>
</feature>
<dbReference type="Pfam" id="PF00067">
    <property type="entry name" value="p450"/>
    <property type="match status" value="1"/>
</dbReference>
<evidence type="ECO:0000256" key="6">
    <source>
        <dbReference type="ARBA" id="ARBA00023004"/>
    </source>
</evidence>
<sequence>MTMKTELITTMISLIFLVHFAITTISPIAHPSSWLFSLLSISLAVAAAVTTRRAHSRNNGAAAVAIPGPRGWPLIGSLPAMSGPLAHRRLAALADAHGARRLMSLTAGSTPVVISSHPETAREILAGAAFADRPPKAAARELMFCRAIGFAPAGAGECGEYWRCLRRAAGAGMLSPRRLAALGALRARVADGMVRRVVAAGQHVAMRALLQRASLESMAGSVLGLEGGDVSEELGEMVREGYELVGTFNLGDHYYTTVWGPLMDLWGVGPSCRGLAAMVRGYFGKIIEERRKAGGCHERDDLLSYMLTLPEDERFEDSDVIALLWEMIFRGVDVVAILLEWTMARIALHPDIQSKAHKEIVQVVGSRRITDSDISNLHFLQCIVKETLRMHPPGPLLSWARLAVRDTQVGKHVVPAGTTAMVNMWAISHDEAIWGDPWVFRPERFMEEDDVSVLGSDLRLAPFGSGRRVCPGRMMGLSTVQLWLGRLLQEFEWSPPANEPIKLAECLRLSMEMKQPLVCRAVRRGRGEAA</sequence>
<keyword evidence="6 8" id="KW-0408">Iron</keyword>
<evidence type="ECO:0000256" key="10">
    <source>
        <dbReference type="SAM" id="Phobius"/>
    </source>
</evidence>
<dbReference type="InterPro" id="IPR002401">
    <property type="entry name" value="Cyt_P450_E_grp-I"/>
</dbReference>
<dbReference type="SUPFAM" id="SSF48264">
    <property type="entry name" value="Cytochrome P450"/>
    <property type="match status" value="1"/>
</dbReference>
<comment type="cofactor">
    <cofactor evidence="1 8">
        <name>heme</name>
        <dbReference type="ChEBI" id="CHEBI:30413"/>
    </cofactor>
</comment>
<keyword evidence="5 9" id="KW-0560">Oxidoreductase</keyword>
<evidence type="ECO:0000256" key="2">
    <source>
        <dbReference type="ARBA" id="ARBA00010617"/>
    </source>
</evidence>
<evidence type="ECO:0000313" key="12">
    <source>
        <dbReference type="EMBL" id="CAM0150317.1"/>
    </source>
</evidence>
<evidence type="ECO:0000313" key="13">
    <source>
        <dbReference type="Proteomes" id="UP001497457"/>
    </source>
</evidence>
<dbReference type="FunFam" id="1.10.630.10:FF:000016">
    <property type="entry name" value="Cytochrome P450 78A5"/>
    <property type="match status" value="1"/>
</dbReference>
<dbReference type="PRINTS" id="PR00463">
    <property type="entry name" value="EP450I"/>
</dbReference>
<dbReference type="AlphaFoldDB" id="A0ABC9H628"/>
<reference evidence="12 13" key="1">
    <citation type="submission" date="2024-10" db="EMBL/GenBank/DDBJ databases">
        <authorList>
            <person name="Ryan C."/>
        </authorList>
    </citation>
    <scope>NUCLEOTIDE SEQUENCE [LARGE SCALE GENOMIC DNA]</scope>
</reference>
<feature type="binding site" description="axial binding residue" evidence="8">
    <location>
        <position position="470"/>
    </location>
    <ligand>
        <name>heme</name>
        <dbReference type="ChEBI" id="CHEBI:30413"/>
    </ligand>
    <ligandPart>
        <name>Fe</name>
        <dbReference type="ChEBI" id="CHEBI:18248"/>
    </ligandPart>
</feature>
<keyword evidence="3 8" id="KW-0349">Heme</keyword>
<evidence type="ECO:0008006" key="14">
    <source>
        <dbReference type="Google" id="ProtNLM"/>
    </source>
</evidence>
<evidence type="ECO:0000256" key="7">
    <source>
        <dbReference type="ARBA" id="ARBA00023033"/>
    </source>
</evidence>
<dbReference type="PANTHER" id="PTHR47946">
    <property type="entry name" value="CYTOCHROME P450 78A7-RELATED"/>
    <property type="match status" value="1"/>
</dbReference>
<evidence type="ECO:0000256" key="1">
    <source>
        <dbReference type="ARBA" id="ARBA00001971"/>
    </source>
</evidence>
<dbReference type="GO" id="GO:0004497">
    <property type="term" value="F:monooxygenase activity"/>
    <property type="evidence" value="ECO:0007669"/>
    <property type="project" value="UniProtKB-KW"/>
</dbReference>
<dbReference type="Gene3D" id="1.10.630.10">
    <property type="entry name" value="Cytochrome P450"/>
    <property type="match status" value="1"/>
</dbReference>
<proteinExistence type="inferred from homology"/>
<dbReference type="EMBL" id="OZ075133">
    <property type="protein sequence ID" value="CAL4988217.1"/>
    <property type="molecule type" value="Genomic_DNA"/>
</dbReference>
<dbReference type="PROSITE" id="PS00086">
    <property type="entry name" value="CYTOCHROME_P450"/>
    <property type="match status" value="1"/>
</dbReference>
<evidence type="ECO:0000256" key="9">
    <source>
        <dbReference type="RuleBase" id="RU000461"/>
    </source>
</evidence>
<evidence type="ECO:0000256" key="8">
    <source>
        <dbReference type="PIRSR" id="PIRSR602401-1"/>
    </source>
</evidence>
<gene>
    <name evidence="12" type="ORF">URODEC1_LOCUS123407</name>
    <name evidence="11" type="ORF">URODEC1_LOCUS59137</name>
</gene>
<evidence type="ECO:0000256" key="4">
    <source>
        <dbReference type="ARBA" id="ARBA00022723"/>
    </source>
</evidence>
<organism evidence="12 13">
    <name type="scientific">Urochloa decumbens</name>
    <dbReference type="NCBI Taxonomy" id="240449"/>
    <lineage>
        <taxon>Eukaryota</taxon>
        <taxon>Viridiplantae</taxon>
        <taxon>Streptophyta</taxon>
        <taxon>Embryophyta</taxon>
        <taxon>Tracheophyta</taxon>
        <taxon>Spermatophyta</taxon>
        <taxon>Magnoliopsida</taxon>
        <taxon>Liliopsida</taxon>
        <taxon>Poales</taxon>
        <taxon>Poaceae</taxon>
        <taxon>PACMAD clade</taxon>
        <taxon>Panicoideae</taxon>
        <taxon>Panicodae</taxon>
        <taxon>Paniceae</taxon>
        <taxon>Melinidinae</taxon>
        <taxon>Urochloa</taxon>
    </lineage>
</organism>
<dbReference type="InterPro" id="IPR051996">
    <property type="entry name" value="Cytochrome_P450_78A"/>
</dbReference>
<keyword evidence="10" id="KW-0812">Transmembrane</keyword>
<accession>A0ABC9H628</accession>
<keyword evidence="10" id="KW-0472">Membrane</keyword>
<dbReference type="PANTHER" id="PTHR47946:SF13">
    <property type="entry name" value="CYTOCHROME P450 FAMILY PROTEIN, EXPRESSED"/>
    <property type="match status" value="1"/>
</dbReference>
<name>A0ABC9H628_9POAL</name>
<comment type="similarity">
    <text evidence="2 9">Belongs to the cytochrome P450 family.</text>
</comment>
<keyword evidence="13" id="KW-1185">Reference proteome</keyword>
<dbReference type="GO" id="GO:0046872">
    <property type="term" value="F:metal ion binding"/>
    <property type="evidence" value="ECO:0007669"/>
    <property type="project" value="UniProtKB-KW"/>
</dbReference>
<keyword evidence="10" id="KW-1133">Transmembrane helix</keyword>
<dbReference type="InterPro" id="IPR036396">
    <property type="entry name" value="Cyt_P450_sf"/>
</dbReference>